<reference evidence="4" key="1">
    <citation type="submission" date="2020-11" db="EMBL/GenBank/DDBJ databases">
        <title>Carbohydrate-dependent, anaerobic sulfur respiration: A novel catabolism in halophilic archaea.</title>
        <authorList>
            <person name="Sorokin D.Y."/>
            <person name="Messina E."/>
            <person name="Smedile F."/>
            <person name="La Cono V."/>
            <person name="Hallsworth J.E."/>
            <person name="Yakimov M.M."/>
        </authorList>
    </citation>
    <scope>NUCLEOTIDE SEQUENCE</scope>
    <source>
        <strain evidence="4">HSR12-1</strain>
    </source>
</reference>
<dbReference type="InterPro" id="IPR000182">
    <property type="entry name" value="GNAT_dom"/>
</dbReference>
<dbReference type="CDD" id="cd04301">
    <property type="entry name" value="NAT_SF"/>
    <property type="match status" value="1"/>
</dbReference>
<evidence type="ECO:0000313" key="5">
    <source>
        <dbReference type="Proteomes" id="UP000663525"/>
    </source>
</evidence>
<dbReference type="Gene3D" id="3.40.630.30">
    <property type="match status" value="1"/>
</dbReference>
<proteinExistence type="predicted"/>
<dbReference type="SUPFAM" id="SSF55729">
    <property type="entry name" value="Acyl-CoA N-acyltransferases (Nat)"/>
    <property type="match status" value="1"/>
</dbReference>
<dbReference type="Pfam" id="PF00583">
    <property type="entry name" value="Acetyltransf_1"/>
    <property type="match status" value="1"/>
</dbReference>
<dbReference type="InterPro" id="IPR050832">
    <property type="entry name" value="Bact_Acetyltransf"/>
</dbReference>
<dbReference type="Proteomes" id="UP000663525">
    <property type="component" value="Chromosome"/>
</dbReference>
<dbReference type="PANTHER" id="PTHR43877:SF1">
    <property type="entry name" value="ACETYLTRANSFERASE"/>
    <property type="match status" value="1"/>
</dbReference>
<dbReference type="AlphaFoldDB" id="A0A897MZE9"/>
<protein>
    <submittedName>
        <fullName evidence="4">Acetyltransferase (GNAT) family</fullName>
    </submittedName>
</protein>
<sequence>MTVREIRADDRDRLREIQRAVLSDPSPSVLAAALEGPLFGLVAEDSGAVVGYLLAVIGETRTYVPELAVAADRQRRGHGSALLAAAIDRLRERGVRTVRLTTRADDPAARAFYEQHGFEAVERVPDHYADADGVVYERRIDG</sequence>
<dbReference type="GO" id="GO:0016747">
    <property type="term" value="F:acyltransferase activity, transferring groups other than amino-acyl groups"/>
    <property type="evidence" value="ECO:0007669"/>
    <property type="project" value="InterPro"/>
</dbReference>
<dbReference type="RefSeq" id="WP_229112390.1">
    <property type="nucleotide sequence ID" value="NZ_CP064787.1"/>
</dbReference>
<dbReference type="GeneID" id="68855286"/>
<accession>A0A897MZE9</accession>
<feature type="domain" description="N-acetyltransferase" evidence="3">
    <location>
        <begin position="1"/>
        <end position="141"/>
    </location>
</feature>
<evidence type="ECO:0000256" key="1">
    <source>
        <dbReference type="ARBA" id="ARBA00022679"/>
    </source>
</evidence>
<organism evidence="4 5">
    <name type="scientific">Halapricum desulfuricans</name>
    <dbReference type="NCBI Taxonomy" id="2841257"/>
    <lineage>
        <taxon>Archaea</taxon>
        <taxon>Methanobacteriati</taxon>
        <taxon>Methanobacteriota</taxon>
        <taxon>Stenosarchaea group</taxon>
        <taxon>Halobacteria</taxon>
        <taxon>Halobacteriales</taxon>
        <taxon>Haloarculaceae</taxon>
        <taxon>Halapricum</taxon>
    </lineage>
</organism>
<dbReference type="PANTHER" id="PTHR43877">
    <property type="entry name" value="AMINOALKYLPHOSPHONATE N-ACETYLTRANSFERASE-RELATED-RELATED"/>
    <property type="match status" value="1"/>
</dbReference>
<name>A0A897MZE9_9EURY</name>
<dbReference type="PROSITE" id="PS51186">
    <property type="entry name" value="GNAT"/>
    <property type="match status" value="1"/>
</dbReference>
<keyword evidence="1 4" id="KW-0808">Transferase</keyword>
<gene>
    <name evidence="4" type="primary">rimI2</name>
    <name evidence="4" type="ORF">HSR121_1695</name>
</gene>
<dbReference type="InterPro" id="IPR016181">
    <property type="entry name" value="Acyl_CoA_acyltransferase"/>
</dbReference>
<dbReference type="EMBL" id="CP064787">
    <property type="protein sequence ID" value="QSG06032.1"/>
    <property type="molecule type" value="Genomic_DNA"/>
</dbReference>
<evidence type="ECO:0000313" key="4">
    <source>
        <dbReference type="EMBL" id="QSG06032.1"/>
    </source>
</evidence>
<evidence type="ECO:0000256" key="2">
    <source>
        <dbReference type="ARBA" id="ARBA00023315"/>
    </source>
</evidence>
<evidence type="ECO:0000259" key="3">
    <source>
        <dbReference type="PROSITE" id="PS51186"/>
    </source>
</evidence>
<keyword evidence="2" id="KW-0012">Acyltransferase</keyword>